<organism evidence="7 8">
    <name type="scientific">Streptomyces purpureus</name>
    <dbReference type="NCBI Taxonomy" id="1951"/>
    <lineage>
        <taxon>Bacteria</taxon>
        <taxon>Bacillati</taxon>
        <taxon>Actinomycetota</taxon>
        <taxon>Actinomycetes</taxon>
        <taxon>Kitasatosporales</taxon>
        <taxon>Streptomycetaceae</taxon>
        <taxon>Streptomyces</taxon>
    </lineage>
</organism>
<dbReference type="PANTHER" id="PTHR11236:SF49">
    <property type="entry name" value="ANTHRANILATE SYNTHASE COMPONENT 1"/>
    <property type="match status" value="1"/>
</dbReference>
<sequence>MSAWAAGAPLPPEGEPFAVLHRPGAGRPDVVEILSGPVRGAGTLAGLDLDGTGGQDTRATLLLAPYRQILERGFDAPDDGERLLAMDVRERRRMPLMDFLGLLPERAVNVEGARFDMDDEAYAAAAGDLVRREIHGGAGSNFVLARSLRGRIRGFDRTAALAVLRRLLTAESGAYWTFLVYTGERYLIGSPPEQHVRVRGAEVSMNPISGTYRYPVQGAELPGLLRFLRDAKETHELYMVVDEELKMMTALCGPGVTVSGPSLKWMSRLAHTEYFLHGRSGRPMTEILRTTMPAPTVTGSPLENACRVIARYEPGGRGYYSGVIALVERARGERSLDSAIVLRTADIAEDGSVQLAAGATVVRDSVPREEAMETSAKVAGFLGALSRPGGVPSGVPAAPSLAAAPAVRAALEARNAGVAGFWLDGPAAVRGGGGGPVPAGVPVTIVDAEDRFTWMLAHQLRSLGCAVEVVPWREAAGAGGVAGAEGVVLLGPGPGDPRDGADARVAALRSLAGHRLAHRLPLAAVCLGHQVVCGVLGLPLVRLAEPRQGHRMRVPLWGEERLVGFYNSFTARADDDWTGRLGHGRDVQVQRGEGGEVIALRGPGLSTIQFHAESFLTEDGPRILQGLVNGALWTASWGRALAHGRGEDTYEHA</sequence>
<reference evidence="7" key="2">
    <citation type="submission" date="2020-09" db="EMBL/GenBank/DDBJ databases">
        <authorList>
            <person name="Sun Q."/>
            <person name="Ohkuma M."/>
        </authorList>
    </citation>
    <scope>NUCLEOTIDE SEQUENCE</scope>
    <source>
        <strain evidence="7">JCM 3172</strain>
    </source>
</reference>
<dbReference type="EMBL" id="BMQQ01000007">
    <property type="protein sequence ID" value="GGT29197.1"/>
    <property type="molecule type" value="Genomic_DNA"/>
</dbReference>
<evidence type="ECO:0000259" key="5">
    <source>
        <dbReference type="Pfam" id="PF00117"/>
    </source>
</evidence>
<dbReference type="Gene3D" id="3.60.120.10">
    <property type="entry name" value="Anthranilate synthase"/>
    <property type="match status" value="1"/>
</dbReference>
<keyword evidence="8" id="KW-1185">Reference proteome</keyword>
<gene>
    <name evidence="7" type="primary">phzE1</name>
    <name evidence="7" type="ORF">GCM10014713_23420</name>
</gene>
<evidence type="ECO:0000313" key="8">
    <source>
        <dbReference type="Proteomes" id="UP000619486"/>
    </source>
</evidence>
<dbReference type="InterPro" id="IPR015890">
    <property type="entry name" value="Chorismate_C"/>
</dbReference>
<dbReference type="Pfam" id="PF00425">
    <property type="entry name" value="Chorismate_bind"/>
    <property type="match status" value="1"/>
</dbReference>
<evidence type="ECO:0000256" key="2">
    <source>
        <dbReference type="ARBA" id="ARBA00022962"/>
    </source>
</evidence>
<dbReference type="SUPFAM" id="SSF52317">
    <property type="entry name" value="Class I glutamine amidotransferase-like"/>
    <property type="match status" value="1"/>
</dbReference>
<keyword evidence="3" id="KW-0456">Lyase</keyword>
<feature type="domain" description="Glutamine amidotransferase" evidence="5">
    <location>
        <begin position="445"/>
        <end position="625"/>
    </location>
</feature>
<dbReference type="PANTHER" id="PTHR11236">
    <property type="entry name" value="AMINOBENZOATE/ANTHRANILATE SYNTHASE"/>
    <property type="match status" value="1"/>
</dbReference>
<dbReference type="InterPro" id="IPR005801">
    <property type="entry name" value="ADC_synthase"/>
</dbReference>
<evidence type="ECO:0000313" key="7">
    <source>
        <dbReference type="EMBL" id="GGT29197.1"/>
    </source>
</evidence>
<evidence type="ECO:0000256" key="4">
    <source>
        <dbReference type="ARBA" id="ARBA00047683"/>
    </source>
</evidence>
<dbReference type="PRINTS" id="PR00096">
    <property type="entry name" value="GATASE"/>
</dbReference>
<dbReference type="Gene3D" id="3.40.50.880">
    <property type="match status" value="1"/>
</dbReference>
<dbReference type="RefSeq" id="WP_189201506.1">
    <property type="nucleotide sequence ID" value="NZ_BMQQ01000007.1"/>
</dbReference>
<dbReference type="PROSITE" id="PS51273">
    <property type="entry name" value="GATASE_TYPE_1"/>
    <property type="match status" value="1"/>
</dbReference>
<keyword evidence="2" id="KW-0315">Glutamine amidotransferase</keyword>
<name>A0A918LN77_9ACTN</name>
<dbReference type="AlphaFoldDB" id="A0A918LN77"/>
<proteinExistence type="predicted"/>
<comment type="catalytic activity">
    <reaction evidence="4">
        <text>chorismate + L-glutamine = anthranilate + pyruvate + L-glutamate + H(+)</text>
        <dbReference type="Rhea" id="RHEA:21732"/>
        <dbReference type="ChEBI" id="CHEBI:15361"/>
        <dbReference type="ChEBI" id="CHEBI:15378"/>
        <dbReference type="ChEBI" id="CHEBI:16567"/>
        <dbReference type="ChEBI" id="CHEBI:29748"/>
        <dbReference type="ChEBI" id="CHEBI:29985"/>
        <dbReference type="ChEBI" id="CHEBI:58359"/>
        <dbReference type="EC" id="4.1.3.27"/>
    </reaction>
</comment>
<accession>A0A918LN77</accession>
<dbReference type="Pfam" id="PF00117">
    <property type="entry name" value="GATase"/>
    <property type="match status" value="1"/>
</dbReference>
<dbReference type="PRINTS" id="PR00097">
    <property type="entry name" value="ANTSNTHASEII"/>
</dbReference>
<dbReference type="InterPro" id="IPR006221">
    <property type="entry name" value="TrpG/PapA_dom"/>
</dbReference>
<reference evidence="7" key="1">
    <citation type="journal article" date="2014" name="Int. J. Syst. Evol. Microbiol.">
        <title>Complete genome sequence of Corynebacterium casei LMG S-19264T (=DSM 44701T), isolated from a smear-ripened cheese.</title>
        <authorList>
            <consortium name="US DOE Joint Genome Institute (JGI-PGF)"/>
            <person name="Walter F."/>
            <person name="Albersmeier A."/>
            <person name="Kalinowski J."/>
            <person name="Ruckert C."/>
        </authorList>
    </citation>
    <scope>NUCLEOTIDE SEQUENCE</scope>
    <source>
        <strain evidence="7">JCM 3172</strain>
    </source>
</reference>
<dbReference type="CDD" id="cd01743">
    <property type="entry name" value="GATase1_Anthranilate_Synthase"/>
    <property type="match status" value="1"/>
</dbReference>
<evidence type="ECO:0000256" key="3">
    <source>
        <dbReference type="ARBA" id="ARBA00023239"/>
    </source>
</evidence>
<dbReference type="EC" id="4.1.3.27" evidence="1"/>
<dbReference type="InterPro" id="IPR029062">
    <property type="entry name" value="Class_I_gatase-like"/>
</dbReference>
<feature type="domain" description="Chorismate-utilising enzyme C-terminal" evidence="6">
    <location>
        <begin position="130"/>
        <end position="377"/>
    </location>
</feature>
<evidence type="ECO:0000256" key="1">
    <source>
        <dbReference type="ARBA" id="ARBA00012266"/>
    </source>
</evidence>
<dbReference type="SUPFAM" id="SSF56322">
    <property type="entry name" value="ADC synthase"/>
    <property type="match status" value="1"/>
</dbReference>
<dbReference type="InterPro" id="IPR017926">
    <property type="entry name" value="GATASE"/>
</dbReference>
<dbReference type="InterPro" id="IPR019999">
    <property type="entry name" value="Anth_synth_I-like"/>
</dbReference>
<dbReference type="GO" id="GO:0004049">
    <property type="term" value="F:anthranilate synthase activity"/>
    <property type="evidence" value="ECO:0007669"/>
    <property type="project" value="UniProtKB-EC"/>
</dbReference>
<dbReference type="Proteomes" id="UP000619486">
    <property type="component" value="Unassembled WGS sequence"/>
</dbReference>
<protein>
    <recommendedName>
        <fullName evidence="1">anthranilate synthase</fullName>
        <ecNumber evidence="1">4.1.3.27</ecNumber>
    </recommendedName>
</protein>
<evidence type="ECO:0000259" key="6">
    <source>
        <dbReference type="Pfam" id="PF00425"/>
    </source>
</evidence>
<dbReference type="GO" id="GO:0000162">
    <property type="term" value="P:L-tryptophan biosynthetic process"/>
    <property type="evidence" value="ECO:0007669"/>
    <property type="project" value="TreeGrafter"/>
</dbReference>
<comment type="caution">
    <text evidence="7">The sequence shown here is derived from an EMBL/GenBank/DDBJ whole genome shotgun (WGS) entry which is preliminary data.</text>
</comment>